<dbReference type="SMART" id="SM00471">
    <property type="entry name" value="HDc"/>
    <property type="match status" value="1"/>
</dbReference>
<dbReference type="PANTHER" id="PTHR36442">
    <property type="entry name" value="CYCLIC-DI-AMP PHOSPHODIESTERASE PGPH"/>
    <property type="match status" value="1"/>
</dbReference>
<feature type="transmembrane region" description="Helical" evidence="2">
    <location>
        <begin position="410"/>
        <end position="429"/>
    </location>
</feature>
<feature type="transmembrane region" description="Helical" evidence="2">
    <location>
        <begin position="381"/>
        <end position="398"/>
    </location>
</feature>
<dbReference type="InterPro" id="IPR003607">
    <property type="entry name" value="HD/PDEase_dom"/>
</dbReference>
<dbReference type="InterPro" id="IPR011621">
    <property type="entry name" value="Metal-dep_PHydrolase_7TM_intra"/>
</dbReference>
<feature type="region of interest" description="Disordered" evidence="1">
    <location>
        <begin position="698"/>
        <end position="731"/>
    </location>
</feature>
<protein>
    <recommendedName>
        <fullName evidence="3">HD domain-containing protein</fullName>
    </recommendedName>
</protein>
<dbReference type="SUPFAM" id="SSF109604">
    <property type="entry name" value="HD-domain/PDEase-like"/>
    <property type="match status" value="1"/>
</dbReference>
<keyword evidence="2" id="KW-0812">Transmembrane</keyword>
<dbReference type="Pfam" id="PF01966">
    <property type="entry name" value="HD"/>
    <property type="match status" value="1"/>
</dbReference>
<feature type="transmembrane region" description="Helical" evidence="2">
    <location>
        <begin position="307"/>
        <end position="330"/>
    </location>
</feature>
<name>A0A3N5C0R4_9THEO</name>
<gene>
    <name evidence="4" type="ORF">EDD75_0571</name>
</gene>
<dbReference type="Pfam" id="PF07697">
    <property type="entry name" value="7TMR-HDED"/>
    <property type="match status" value="1"/>
</dbReference>
<proteinExistence type="predicted"/>
<evidence type="ECO:0000259" key="3">
    <source>
        <dbReference type="PROSITE" id="PS51831"/>
    </source>
</evidence>
<accession>A0A3N5C0R4</accession>
<dbReference type="Pfam" id="PF07698">
    <property type="entry name" value="7TM-7TMR_HD"/>
    <property type="match status" value="1"/>
</dbReference>
<dbReference type="InterPro" id="IPR006674">
    <property type="entry name" value="HD_domain"/>
</dbReference>
<feature type="transmembrane region" description="Helical" evidence="2">
    <location>
        <begin position="28"/>
        <end position="47"/>
    </location>
</feature>
<dbReference type="InterPro" id="IPR052722">
    <property type="entry name" value="PgpH_phosphodiesterase"/>
</dbReference>
<evidence type="ECO:0000313" key="4">
    <source>
        <dbReference type="EMBL" id="RPF49751.1"/>
    </source>
</evidence>
<keyword evidence="5" id="KW-1185">Reference proteome</keyword>
<dbReference type="InterPro" id="IPR006675">
    <property type="entry name" value="HDIG_dom"/>
</dbReference>
<dbReference type="AlphaFoldDB" id="A0A3N5C0R4"/>
<sequence length="731" mass="78858">MLHRSADMAGVFFASLKQTLQNPRVRRAGAALFLFLAATLLLSFRFYPERVNLKVGQVAPRTIKAPRTVVFEDKVRTEELRREAASRVPRMYDLDPRVVDSIITETGEIIKAVARVAGDQSADVQAKEAALREALPFPLADGVIKALVRTPPAKLDRLGRELGGIIQQVMADGVRQEDLVAAKKAAAERIEFLSAEPAEKALARAIVQHTLRPNKFYNAARTEMLQQEAAEAVAPVEIMVRAGEKIIGEGEVVTPEHLAKLKAVGLYEARLSVAALVGVAFTVLLLVLGLFYYLYQQHREIYRETSYLYLIALVIAGVLLVAKLILAINVRQASGFSAQLGYAVPVATAGMLLAILLNARVAAFAVSVTAILVGMMTGDELRFMLCGFLTGITGVLSVSRLSRRGDLVRAGLYVGGAAVFAAVAVGLFSGTPPQLLLPVSLGLGLANGLLSSILTNGALPVIDYLSGITSPVKLLELTNPGEPLLKRLLMEAPGTYHHSILVGNLGEAAAEAIGADILTVRAGAYYHDIGKLRRPSFFIENQMGQENPHDKLAPTLSTLIVTSHVKDGVELARTYRLPEKIVEIIEQHHGTSLAGFFYQKALEADQKKPPNERDFRYPGPKPQTREAAIVMLADAVEAAVRALGQPAPGQVEGLVRRIIKEKLYDGQLDESALTFRDLEMIAVAFTKVLSGIFHSRLEYPEREGGKEDSGGSDSPKPARKGPGAGESDVAG</sequence>
<dbReference type="NCBIfam" id="TIGR00277">
    <property type="entry name" value="HDIG"/>
    <property type="match status" value="1"/>
</dbReference>
<dbReference type="Gene3D" id="1.10.3210.10">
    <property type="entry name" value="Hypothetical protein af1432"/>
    <property type="match status" value="1"/>
</dbReference>
<keyword evidence="2" id="KW-1133">Transmembrane helix</keyword>
<evidence type="ECO:0000256" key="1">
    <source>
        <dbReference type="SAM" id="MobiDB-lite"/>
    </source>
</evidence>
<comment type="caution">
    <text evidence="4">The sequence shown here is derived from an EMBL/GenBank/DDBJ whole genome shotgun (WGS) entry which is preliminary data.</text>
</comment>
<feature type="transmembrane region" description="Helical" evidence="2">
    <location>
        <begin position="271"/>
        <end position="295"/>
    </location>
</feature>
<dbReference type="PROSITE" id="PS51831">
    <property type="entry name" value="HD"/>
    <property type="match status" value="1"/>
</dbReference>
<feature type="compositionally biased region" description="Basic and acidic residues" evidence="1">
    <location>
        <begin position="698"/>
        <end position="709"/>
    </location>
</feature>
<dbReference type="CDD" id="cd00077">
    <property type="entry name" value="HDc"/>
    <property type="match status" value="1"/>
</dbReference>
<dbReference type="PANTHER" id="PTHR36442:SF1">
    <property type="entry name" value="CYCLIC-DI-AMP PHOSPHODIESTERASE PGPH"/>
    <property type="match status" value="1"/>
</dbReference>
<feature type="transmembrane region" description="Helical" evidence="2">
    <location>
        <begin position="342"/>
        <end position="375"/>
    </location>
</feature>
<dbReference type="EMBL" id="RKRE01000001">
    <property type="protein sequence ID" value="RPF49751.1"/>
    <property type="molecule type" value="Genomic_DNA"/>
</dbReference>
<evidence type="ECO:0000256" key="2">
    <source>
        <dbReference type="SAM" id="Phobius"/>
    </source>
</evidence>
<dbReference type="Proteomes" id="UP000282654">
    <property type="component" value="Unassembled WGS sequence"/>
</dbReference>
<dbReference type="InterPro" id="IPR011624">
    <property type="entry name" value="Metal-dep_PHydrolase_7TM_extra"/>
</dbReference>
<feature type="domain" description="HD" evidence="3">
    <location>
        <begin position="495"/>
        <end position="639"/>
    </location>
</feature>
<keyword evidence="2" id="KW-0472">Membrane</keyword>
<dbReference type="RefSeq" id="WP_211328054.1">
    <property type="nucleotide sequence ID" value="NZ_RKRE01000001.1"/>
</dbReference>
<evidence type="ECO:0000313" key="5">
    <source>
        <dbReference type="Proteomes" id="UP000282654"/>
    </source>
</evidence>
<organism evidence="4 5">
    <name type="scientific">Thermodesulfitimonas autotrophica</name>
    <dbReference type="NCBI Taxonomy" id="1894989"/>
    <lineage>
        <taxon>Bacteria</taxon>
        <taxon>Bacillati</taxon>
        <taxon>Bacillota</taxon>
        <taxon>Clostridia</taxon>
        <taxon>Thermoanaerobacterales</taxon>
        <taxon>Thermoanaerobacteraceae</taxon>
        <taxon>Thermodesulfitimonas</taxon>
    </lineage>
</organism>
<reference evidence="4 5" key="1">
    <citation type="submission" date="2018-11" db="EMBL/GenBank/DDBJ databases">
        <title>Genomic Encyclopedia of Type Strains, Phase IV (KMG-IV): sequencing the most valuable type-strain genomes for metagenomic binning, comparative biology and taxonomic classification.</title>
        <authorList>
            <person name="Goeker M."/>
        </authorList>
    </citation>
    <scope>NUCLEOTIDE SEQUENCE [LARGE SCALE GENOMIC DNA]</scope>
    <source>
        <strain evidence="4 5">DSM 102936</strain>
    </source>
</reference>